<dbReference type="InterPro" id="IPR013525">
    <property type="entry name" value="ABC2_TM"/>
</dbReference>
<comment type="caution">
    <text evidence="7">The sequence shown here is derived from an EMBL/GenBank/DDBJ whole genome shotgun (WGS) entry which is preliminary data.</text>
</comment>
<keyword evidence="4 5" id="KW-0472">Membrane</keyword>
<dbReference type="GO" id="GO:0016020">
    <property type="term" value="C:membrane"/>
    <property type="evidence" value="ECO:0007669"/>
    <property type="project" value="UniProtKB-SubCell"/>
</dbReference>
<feature type="transmembrane region" description="Helical" evidence="5">
    <location>
        <begin position="120"/>
        <end position="144"/>
    </location>
</feature>
<evidence type="ECO:0000313" key="7">
    <source>
        <dbReference type="EMBL" id="RZS61189.1"/>
    </source>
</evidence>
<feature type="transmembrane region" description="Helical" evidence="5">
    <location>
        <begin position="253"/>
        <end position="271"/>
    </location>
</feature>
<protein>
    <submittedName>
        <fullName evidence="7">ABC-2 type transport system permease protein</fullName>
    </submittedName>
</protein>
<feature type="transmembrane region" description="Helical" evidence="5">
    <location>
        <begin position="191"/>
        <end position="209"/>
    </location>
</feature>
<keyword evidence="3 5" id="KW-1133">Transmembrane helix</keyword>
<dbReference type="RefSeq" id="WP_130413688.1">
    <property type="nucleotide sequence ID" value="NZ_SGWX01000001.1"/>
</dbReference>
<feature type="transmembrane region" description="Helical" evidence="5">
    <location>
        <begin position="41"/>
        <end position="61"/>
    </location>
</feature>
<name>A0A4Q7M597_9MICO</name>
<organism evidence="7 8">
    <name type="scientific">Xylanimonas ulmi</name>
    <dbReference type="NCBI Taxonomy" id="228973"/>
    <lineage>
        <taxon>Bacteria</taxon>
        <taxon>Bacillati</taxon>
        <taxon>Actinomycetota</taxon>
        <taxon>Actinomycetes</taxon>
        <taxon>Micrococcales</taxon>
        <taxon>Promicromonosporaceae</taxon>
        <taxon>Xylanimonas</taxon>
    </lineage>
</organism>
<feature type="transmembrane region" description="Helical" evidence="5">
    <location>
        <begin position="81"/>
        <end position="100"/>
    </location>
</feature>
<dbReference type="GO" id="GO:0140359">
    <property type="term" value="F:ABC-type transporter activity"/>
    <property type="evidence" value="ECO:0007669"/>
    <property type="project" value="InterPro"/>
</dbReference>
<evidence type="ECO:0000256" key="1">
    <source>
        <dbReference type="ARBA" id="ARBA00004141"/>
    </source>
</evidence>
<keyword evidence="8" id="KW-1185">Reference proteome</keyword>
<dbReference type="Pfam" id="PF01061">
    <property type="entry name" value="ABC2_membrane"/>
    <property type="match status" value="1"/>
</dbReference>
<evidence type="ECO:0000256" key="4">
    <source>
        <dbReference type="ARBA" id="ARBA00023136"/>
    </source>
</evidence>
<evidence type="ECO:0000313" key="8">
    <source>
        <dbReference type="Proteomes" id="UP000293852"/>
    </source>
</evidence>
<dbReference type="PANTHER" id="PTHR43229:SF2">
    <property type="entry name" value="NODULATION PROTEIN J"/>
    <property type="match status" value="1"/>
</dbReference>
<keyword evidence="2 5" id="KW-0812">Transmembrane</keyword>
<feature type="domain" description="ABC-2 type transporter transmembrane" evidence="6">
    <location>
        <begin position="25"/>
        <end position="231"/>
    </location>
</feature>
<dbReference type="PANTHER" id="PTHR43229">
    <property type="entry name" value="NODULATION PROTEIN J"/>
    <property type="match status" value="1"/>
</dbReference>
<evidence type="ECO:0000256" key="3">
    <source>
        <dbReference type="ARBA" id="ARBA00022989"/>
    </source>
</evidence>
<evidence type="ECO:0000259" key="6">
    <source>
        <dbReference type="Pfam" id="PF01061"/>
    </source>
</evidence>
<feature type="transmembrane region" description="Helical" evidence="5">
    <location>
        <begin position="156"/>
        <end position="179"/>
    </location>
</feature>
<dbReference type="AlphaFoldDB" id="A0A4Q7M597"/>
<dbReference type="InterPro" id="IPR051784">
    <property type="entry name" value="Nod_factor_ABC_transporter"/>
</dbReference>
<sequence>MSASTAPPTARPAGPARRPARARVTSLARAELLLLLRNRTALFNALLLPVMTVVIFGSIALANDPDAGARAALGARLLPMLLAYALMFVVYYNLTTTLVARREDLVLKRLLTGESSPGEVLAATAAPAVAIVLAQGALGAIAVVAMFGTPPLTNPLLALVALAGGMALFALLAAASAGLTKSVESAQLTTLPILVGALALSGTVAPLSASPEAMERIGRLTPLQPVFELMRLGVAGTGDDGAALTFAETFQAAGFPAAVLAVWLVAAAFAARRWMRWQPRR</sequence>
<evidence type="ECO:0000256" key="2">
    <source>
        <dbReference type="ARBA" id="ARBA00022692"/>
    </source>
</evidence>
<proteinExistence type="predicted"/>
<accession>A0A4Q7M597</accession>
<dbReference type="EMBL" id="SGWX01000001">
    <property type="protein sequence ID" value="RZS61189.1"/>
    <property type="molecule type" value="Genomic_DNA"/>
</dbReference>
<reference evidence="7 8" key="1">
    <citation type="submission" date="2019-02" db="EMBL/GenBank/DDBJ databases">
        <title>Sequencing the genomes of 1000 actinobacteria strains.</title>
        <authorList>
            <person name="Klenk H.-P."/>
        </authorList>
    </citation>
    <scope>NUCLEOTIDE SEQUENCE [LARGE SCALE GENOMIC DNA]</scope>
    <source>
        <strain evidence="7 8">DSM 16932</strain>
    </source>
</reference>
<evidence type="ECO:0000256" key="5">
    <source>
        <dbReference type="SAM" id="Phobius"/>
    </source>
</evidence>
<dbReference type="OrthoDB" id="3214063at2"/>
<dbReference type="Proteomes" id="UP000293852">
    <property type="component" value="Unassembled WGS sequence"/>
</dbReference>
<comment type="subcellular location">
    <subcellularLocation>
        <location evidence="1">Membrane</location>
        <topology evidence="1">Multi-pass membrane protein</topology>
    </subcellularLocation>
</comment>
<gene>
    <name evidence="7" type="ORF">EV386_1479</name>
</gene>